<keyword evidence="1" id="KW-0732">Signal</keyword>
<evidence type="ECO:0000256" key="1">
    <source>
        <dbReference type="SAM" id="SignalP"/>
    </source>
</evidence>
<proteinExistence type="predicted"/>
<feature type="chain" id="PRO_5046792387" evidence="1">
    <location>
        <begin position="24"/>
        <end position="318"/>
    </location>
</feature>
<accession>A0ABW0HIH4</accession>
<evidence type="ECO:0000313" key="2">
    <source>
        <dbReference type="EMBL" id="MFC5396212.1"/>
    </source>
</evidence>
<gene>
    <name evidence="2" type="ORF">ACFPPC_26580</name>
</gene>
<dbReference type="EMBL" id="JBHSLV010000072">
    <property type="protein sequence ID" value="MFC5396212.1"/>
    <property type="molecule type" value="Genomic_DNA"/>
</dbReference>
<keyword evidence="3" id="KW-1185">Reference proteome</keyword>
<evidence type="ECO:0000313" key="3">
    <source>
        <dbReference type="Proteomes" id="UP001596104"/>
    </source>
</evidence>
<dbReference type="RefSeq" id="WP_377012576.1">
    <property type="nucleotide sequence ID" value="NZ_JBHSLV010000072.1"/>
</dbReference>
<feature type="signal peptide" evidence="1">
    <location>
        <begin position="1"/>
        <end position="23"/>
    </location>
</feature>
<organism evidence="2 3">
    <name type="scientific">Bosea vestrisii</name>
    <dbReference type="NCBI Taxonomy" id="151416"/>
    <lineage>
        <taxon>Bacteria</taxon>
        <taxon>Pseudomonadati</taxon>
        <taxon>Pseudomonadota</taxon>
        <taxon>Alphaproteobacteria</taxon>
        <taxon>Hyphomicrobiales</taxon>
        <taxon>Boseaceae</taxon>
        <taxon>Bosea</taxon>
    </lineage>
</organism>
<reference evidence="3" key="1">
    <citation type="journal article" date="2019" name="Int. J. Syst. Evol. Microbiol.">
        <title>The Global Catalogue of Microorganisms (GCM) 10K type strain sequencing project: providing services to taxonomists for standard genome sequencing and annotation.</title>
        <authorList>
            <consortium name="The Broad Institute Genomics Platform"/>
            <consortium name="The Broad Institute Genome Sequencing Center for Infectious Disease"/>
            <person name="Wu L."/>
            <person name="Ma J."/>
        </authorList>
    </citation>
    <scope>NUCLEOTIDE SEQUENCE [LARGE SCALE GENOMIC DNA]</scope>
    <source>
        <strain evidence="3">CGMCC 1.16326</strain>
    </source>
</reference>
<comment type="caution">
    <text evidence="2">The sequence shown here is derived from an EMBL/GenBank/DDBJ whole genome shotgun (WGS) entry which is preliminary data.</text>
</comment>
<dbReference type="Proteomes" id="UP001596104">
    <property type="component" value="Unassembled WGS sequence"/>
</dbReference>
<sequence>MAFFKRLMLGFALVMSFAAVAHAQSPNSRINLLVMSDDADPDTVPRNNRIFNRVQLQLSEYLNTRGFQVYDETSVSLGIAPTARVRRRDAELIEIARAVPTPVDAMVVYQIYASARRAVAADIRFPEIRIAGRVLNVRSGQFIAAFEVGGFQLPALPNPCSAECLLETVGTHSRLLAADLGAAIAQKLEGFARPAGGGTAAVGKDGIVLGGGAGAGGAAPVAAGGEGCNSLPTDFMIQLRDFTATEVDRIEGEFVRWGCYRAHRATQMTSTSADFFYTTSADSARLTRNFRLMLELVGLNGQVNFSGNRVVVSKVATR</sequence>
<name>A0ABW0HIH4_9HYPH</name>
<protein>
    <submittedName>
        <fullName evidence="2">Uncharacterized protein</fullName>
    </submittedName>
</protein>